<dbReference type="AlphaFoldDB" id="A0A3E2GXY1"/>
<evidence type="ECO:0000256" key="2">
    <source>
        <dbReference type="ARBA" id="ARBA00022692"/>
    </source>
</evidence>
<dbReference type="OMA" id="LAFWMNA"/>
<evidence type="ECO:0000256" key="5">
    <source>
        <dbReference type="ARBA" id="ARBA00023242"/>
    </source>
</evidence>
<dbReference type="OrthoDB" id="77878at2759"/>
<protein>
    <recommendedName>
        <fullName evidence="10">Indole-diterpene biosynthesis protein PaxU</fullName>
    </recommendedName>
</protein>
<evidence type="ECO:0000256" key="1">
    <source>
        <dbReference type="ARBA" id="ARBA00007387"/>
    </source>
</evidence>
<gene>
    <name evidence="8" type="ORF">B7463_g10471</name>
</gene>
<dbReference type="InterPro" id="IPR029058">
    <property type="entry name" value="AB_hydrolase_fold"/>
</dbReference>
<dbReference type="Gene3D" id="3.40.50.1820">
    <property type="entry name" value="alpha/beta hydrolase"/>
    <property type="match status" value="1"/>
</dbReference>
<comment type="similarity">
    <text evidence="1">Belongs to the TMEM53 family.</text>
</comment>
<evidence type="ECO:0000256" key="6">
    <source>
        <dbReference type="ARBA" id="ARBA00034303"/>
    </source>
</evidence>
<evidence type="ECO:0008006" key="10">
    <source>
        <dbReference type="Google" id="ProtNLM"/>
    </source>
</evidence>
<proteinExistence type="inferred from homology"/>
<evidence type="ECO:0000256" key="4">
    <source>
        <dbReference type="ARBA" id="ARBA00023136"/>
    </source>
</evidence>
<reference evidence="8 9" key="1">
    <citation type="submission" date="2018-05" db="EMBL/GenBank/DDBJ databases">
        <title>Draft genome sequence of Scytalidium lignicola DSM 105466, a ubiquitous saprotrophic fungus.</title>
        <authorList>
            <person name="Buettner E."/>
            <person name="Gebauer A.M."/>
            <person name="Hofrichter M."/>
            <person name="Liers C."/>
            <person name="Kellner H."/>
        </authorList>
    </citation>
    <scope>NUCLEOTIDE SEQUENCE [LARGE SCALE GENOMIC DNA]</scope>
    <source>
        <strain evidence="8 9">DSM 105466</strain>
    </source>
</reference>
<feature type="non-terminal residue" evidence="8">
    <location>
        <position position="282"/>
    </location>
</feature>
<keyword evidence="2 7" id="KW-0812">Transmembrane</keyword>
<feature type="non-terminal residue" evidence="8">
    <location>
        <position position="1"/>
    </location>
</feature>
<dbReference type="GO" id="GO:0005640">
    <property type="term" value="C:nuclear outer membrane"/>
    <property type="evidence" value="ECO:0007669"/>
    <property type="project" value="UniProtKB-SubCell"/>
</dbReference>
<dbReference type="EMBL" id="NCSJ02000299">
    <property type="protein sequence ID" value="RFU25867.1"/>
    <property type="molecule type" value="Genomic_DNA"/>
</dbReference>
<dbReference type="InterPro" id="IPR008547">
    <property type="entry name" value="DUF829_TMEM53"/>
</dbReference>
<evidence type="ECO:0000256" key="7">
    <source>
        <dbReference type="SAM" id="Phobius"/>
    </source>
</evidence>
<dbReference type="Proteomes" id="UP000258309">
    <property type="component" value="Unassembled WGS sequence"/>
</dbReference>
<keyword evidence="9" id="KW-1185">Reference proteome</keyword>
<comment type="caution">
    <text evidence="8">The sequence shown here is derived from an EMBL/GenBank/DDBJ whole genome shotgun (WGS) entry which is preliminary data.</text>
</comment>
<dbReference type="PANTHER" id="PTHR12265:SF30">
    <property type="entry name" value="TRANSMEMBRANE PROTEIN 53"/>
    <property type="match status" value="1"/>
</dbReference>
<feature type="transmembrane region" description="Helical" evidence="7">
    <location>
        <begin position="171"/>
        <end position="194"/>
    </location>
</feature>
<dbReference type="SUPFAM" id="SSF53474">
    <property type="entry name" value="alpha/beta-Hydrolases"/>
    <property type="match status" value="1"/>
</dbReference>
<evidence type="ECO:0000313" key="8">
    <source>
        <dbReference type="EMBL" id="RFU25867.1"/>
    </source>
</evidence>
<keyword evidence="3 7" id="KW-1133">Transmembrane helix</keyword>
<name>A0A3E2GXY1_SCYLI</name>
<dbReference type="Pfam" id="PF05705">
    <property type="entry name" value="DUF829"/>
    <property type="match status" value="1"/>
</dbReference>
<evidence type="ECO:0000256" key="3">
    <source>
        <dbReference type="ARBA" id="ARBA00022989"/>
    </source>
</evidence>
<accession>A0A3E2GXY1</accession>
<comment type="subcellular location">
    <subcellularLocation>
        <location evidence="6">Nucleus outer membrane</location>
        <topology evidence="6">Single-pass membrane protein</topology>
    </subcellularLocation>
</comment>
<evidence type="ECO:0000313" key="9">
    <source>
        <dbReference type="Proteomes" id="UP000258309"/>
    </source>
</evidence>
<organism evidence="8 9">
    <name type="scientific">Scytalidium lignicola</name>
    <name type="common">Hyphomycete</name>
    <dbReference type="NCBI Taxonomy" id="5539"/>
    <lineage>
        <taxon>Eukaryota</taxon>
        <taxon>Fungi</taxon>
        <taxon>Dikarya</taxon>
        <taxon>Ascomycota</taxon>
        <taxon>Pezizomycotina</taxon>
        <taxon>Leotiomycetes</taxon>
        <taxon>Leotiomycetes incertae sedis</taxon>
        <taxon>Scytalidium</taxon>
    </lineage>
</organism>
<keyword evidence="4 7" id="KW-0472">Membrane</keyword>
<sequence>MAQPKPSTGFSDFIKLNSTVLISPQPNEPSTVTVTTSSKPPPDVILITSWLNAQPRHIAKYTTCYTKLYPTARIIVVTTDTVNMLFHSKTANLKRLTPVLEFLYGIPPDARILLHSFSNGGAATLCTIVATYLEKTAKPLPMTALVLDSSPGRATYEASIRAFTVSIPKNILLRFLGMAFFRIVFGFYVFYFWVFGKGTPVDLIRAMLNKTELFDTKTPRLYVYGWKDVMVQWKDVEEHVADARSKGYVVDSERFEDTGHVSHLVAHEEEYIGAVQRLWNSA</sequence>
<keyword evidence="5" id="KW-0539">Nucleus</keyword>
<dbReference type="PANTHER" id="PTHR12265">
    <property type="entry name" value="TRANSMEMBRANE PROTEIN 53"/>
    <property type="match status" value="1"/>
</dbReference>